<organism evidence="2 3">
    <name type="scientific">Cervus elaphus hippelaphus</name>
    <name type="common">European red deer</name>
    <dbReference type="NCBI Taxonomy" id="46360"/>
    <lineage>
        <taxon>Eukaryota</taxon>
        <taxon>Metazoa</taxon>
        <taxon>Chordata</taxon>
        <taxon>Craniata</taxon>
        <taxon>Vertebrata</taxon>
        <taxon>Euteleostomi</taxon>
        <taxon>Mammalia</taxon>
        <taxon>Eutheria</taxon>
        <taxon>Laurasiatheria</taxon>
        <taxon>Artiodactyla</taxon>
        <taxon>Ruminantia</taxon>
        <taxon>Pecora</taxon>
        <taxon>Cervidae</taxon>
        <taxon>Cervinae</taxon>
        <taxon>Cervus</taxon>
    </lineage>
</organism>
<feature type="region of interest" description="Disordered" evidence="1">
    <location>
        <begin position="345"/>
        <end position="365"/>
    </location>
</feature>
<feature type="compositionally biased region" description="Polar residues" evidence="1">
    <location>
        <begin position="275"/>
        <end position="300"/>
    </location>
</feature>
<feature type="region of interest" description="Disordered" evidence="1">
    <location>
        <begin position="275"/>
        <end position="320"/>
    </location>
</feature>
<evidence type="ECO:0000313" key="2">
    <source>
        <dbReference type="EMBL" id="OWK04716.1"/>
    </source>
</evidence>
<accession>A0A212CFC1</accession>
<protein>
    <submittedName>
        <fullName evidence="2">Uncharacterized protein</fullName>
    </submittedName>
</protein>
<reference evidence="2 3" key="1">
    <citation type="journal article" date="2018" name="Mol. Genet. Genomics">
        <title>The red deer Cervus elaphus genome CerEla1.0: sequencing, annotating, genes, and chromosomes.</title>
        <authorList>
            <person name="Bana N.A."/>
            <person name="Nyiri A."/>
            <person name="Nagy J."/>
            <person name="Frank K."/>
            <person name="Nagy T."/>
            <person name="Steger V."/>
            <person name="Schiller M."/>
            <person name="Lakatos P."/>
            <person name="Sugar L."/>
            <person name="Horn P."/>
            <person name="Barta E."/>
            <person name="Orosz L."/>
        </authorList>
    </citation>
    <scope>NUCLEOTIDE SEQUENCE [LARGE SCALE GENOMIC DNA]</scope>
    <source>
        <strain evidence="2">Hungarian</strain>
    </source>
</reference>
<sequence length="373" mass="40835">MPRGQGGQRLEKAPKKGRILSWSRPAWHEGQAARPHPPTTPALTQAENTLQLPSQWSPVQSGEGCRRGRRDGCFLSVGQEATPQPWPLKTLIILRWSQRWRITLTSRNVKSLKKVCDDLMRGGKEKNMKVKGPDQTLRPTKTENNYEENSLSYGLLDAVKLYALVGTSCILEIISYATEKHSNVYKECCSFNSITVKKGGKRPSECISTEKSKVFNHLCVTSTWTVPVSTNIPSNSCKWSTVQFSEFVLGVFTCSMNTYWPSAVCLAAGWAPKNNKTPNSESSSGVPKTDNNLGDSNVQEDNPGLLGALGQTQTHPSHPRQALWSSEACLSCPPRPGGLHHCSLPEGAGPSKLFEPARPSPKSPISLLLNGCA</sequence>
<dbReference type="AlphaFoldDB" id="A0A212CFC1"/>
<evidence type="ECO:0000256" key="1">
    <source>
        <dbReference type="SAM" id="MobiDB-lite"/>
    </source>
</evidence>
<keyword evidence="3" id="KW-1185">Reference proteome</keyword>
<comment type="caution">
    <text evidence="2">The sequence shown here is derived from an EMBL/GenBank/DDBJ whole genome shotgun (WGS) entry which is preliminary data.</text>
</comment>
<dbReference type="Proteomes" id="UP000242450">
    <property type="component" value="Chromosome 20"/>
</dbReference>
<gene>
    <name evidence="2" type="ORF">Celaphus_00002401</name>
</gene>
<dbReference type="EMBL" id="MKHE01000020">
    <property type="protein sequence ID" value="OWK04716.1"/>
    <property type="molecule type" value="Genomic_DNA"/>
</dbReference>
<proteinExistence type="predicted"/>
<dbReference type="InterPro" id="IPR036838">
    <property type="entry name" value="Ribosomal_uS10_dom_sf"/>
</dbReference>
<evidence type="ECO:0000313" key="3">
    <source>
        <dbReference type="Proteomes" id="UP000242450"/>
    </source>
</evidence>
<name>A0A212CFC1_CEREH</name>
<dbReference type="Gene3D" id="3.30.70.600">
    <property type="entry name" value="Ribosomal protein S10 domain"/>
    <property type="match status" value="1"/>
</dbReference>